<dbReference type="GO" id="GO:0032259">
    <property type="term" value="P:methylation"/>
    <property type="evidence" value="ECO:0007669"/>
    <property type="project" value="UniProtKB-KW"/>
</dbReference>
<sequence length="188" mass="21311">MDIKYLIRPTELAKYFLKDVLKEGDVVVDATMGNGNDTLFLANIVGEKGKVISFDVQDLAIANTKKLLENNHINNVDLIQDGHENMDKYICDEISGGMFNLGYLPKGDHHIVTKGETTVVAIEKCLKFLKRNGMITMIIYHGHSEGKIEKEQVINYIENLDQSKFHVMKVDYINQTKESPILITIIKK</sequence>
<evidence type="ECO:0000313" key="1">
    <source>
        <dbReference type="EMBL" id="QXM06059.1"/>
    </source>
</evidence>
<proteinExistence type="predicted"/>
<gene>
    <name evidence="1" type="ORF">KVH43_12005</name>
</gene>
<evidence type="ECO:0000313" key="2">
    <source>
        <dbReference type="Proteomes" id="UP000886818"/>
    </source>
</evidence>
<organism evidence="1 2">
    <name type="scientific">Crassaminicella indica</name>
    <dbReference type="NCBI Taxonomy" id="2855394"/>
    <lineage>
        <taxon>Bacteria</taxon>
        <taxon>Bacillati</taxon>
        <taxon>Bacillota</taxon>
        <taxon>Clostridia</taxon>
        <taxon>Eubacteriales</taxon>
        <taxon>Clostridiaceae</taxon>
        <taxon>Crassaminicella</taxon>
    </lineage>
</organism>
<protein>
    <submittedName>
        <fullName evidence="1">Methyltransferase domain-containing protein</fullName>
    </submittedName>
</protein>
<dbReference type="Proteomes" id="UP000886818">
    <property type="component" value="Chromosome"/>
</dbReference>
<reference evidence="1" key="1">
    <citation type="submission" date="2021-07" db="EMBL/GenBank/DDBJ databases">
        <title>Complete genome sequence of Crassaminicella sp. 143-21, isolated from a deep-sea hydrothermal vent.</title>
        <authorList>
            <person name="Li X."/>
        </authorList>
    </citation>
    <scope>NUCLEOTIDE SEQUENCE</scope>
    <source>
        <strain evidence="1">143-21</strain>
    </source>
</reference>
<accession>A0ABX8RAH3</accession>
<dbReference type="EMBL" id="CP078093">
    <property type="protein sequence ID" value="QXM06059.1"/>
    <property type="molecule type" value="Genomic_DNA"/>
</dbReference>
<dbReference type="InterPro" id="IPR010719">
    <property type="entry name" value="MnmM_MeTrfase"/>
</dbReference>
<dbReference type="PANTHER" id="PTHR35276:SF1">
    <property type="entry name" value="TRNA (MNM(5)S(2)U34)-METHYLTRANSFERASE, CHLOROPLASTIC"/>
    <property type="match status" value="1"/>
</dbReference>
<dbReference type="RefSeq" id="WP_218282756.1">
    <property type="nucleotide sequence ID" value="NZ_CP078093.1"/>
</dbReference>
<dbReference type="Pfam" id="PF06962">
    <property type="entry name" value="rRNA_methylase"/>
    <property type="match status" value="1"/>
</dbReference>
<keyword evidence="2" id="KW-1185">Reference proteome</keyword>
<keyword evidence="1" id="KW-0489">Methyltransferase</keyword>
<name>A0ABX8RAH3_9CLOT</name>
<dbReference type="PANTHER" id="PTHR35276">
    <property type="entry name" value="S-ADENOSYL-L-METHIONINE-DEPENDENT METHYLTRANSFERASES SUPERFAMILY PROTEIN"/>
    <property type="match status" value="1"/>
</dbReference>
<keyword evidence="1" id="KW-0808">Transferase</keyword>
<dbReference type="GO" id="GO:0008168">
    <property type="term" value="F:methyltransferase activity"/>
    <property type="evidence" value="ECO:0007669"/>
    <property type="project" value="UniProtKB-KW"/>
</dbReference>